<name>A0A5D2A6A2_GOSDA</name>
<sequence>MNHSKAFHRFSHKLKFFPEATHSSDFQRLIPFPYIFLALFIYGNGRKLAASACIVRDLRLYGKFEQENCRI</sequence>
<reference evidence="1 2" key="1">
    <citation type="submission" date="2019-06" db="EMBL/GenBank/DDBJ databases">
        <title>WGS assembly of Gossypium darwinii.</title>
        <authorList>
            <person name="Chen Z.J."/>
            <person name="Sreedasyam A."/>
            <person name="Ando A."/>
            <person name="Song Q."/>
            <person name="De L."/>
            <person name="Hulse-Kemp A."/>
            <person name="Ding M."/>
            <person name="Ye W."/>
            <person name="Kirkbride R."/>
            <person name="Jenkins J."/>
            <person name="Plott C."/>
            <person name="Lovell J."/>
            <person name="Lin Y.-M."/>
            <person name="Vaughn R."/>
            <person name="Liu B."/>
            <person name="Li W."/>
            <person name="Simpson S."/>
            <person name="Scheffler B."/>
            <person name="Saski C."/>
            <person name="Grover C."/>
            <person name="Hu G."/>
            <person name="Conover J."/>
            <person name="Carlson J."/>
            <person name="Shu S."/>
            <person name="Boston L."/>
            <person name="Williams M."/>
            <person name="Peterson D."/>
            <person name="Mcgee K."/>
            <person name="Jones D."/>
            <person name="Wendel J."/>
            <person name="Stelly D."/>
            <person name="Grimwood J."/>
            <person name="Schmutz J."/>
        </authorList>
    </citation>
    <scope>NUCLEOTIDE SEQUENCE [LARGE SCALE GENOMIC DNA]</scope>
    <source>
        <strain evidence="1">1808015.09</strain>
    </source>
</reference>
<dbReference type="Proteomes" id="UP000323506">
    <property type="component" value="Chromosome D12"/>
</dbReference>
<evidence type="ECO:0000313" key="2">
    <source>
        <dbReference type="Proteomes" id="UP000323506"/>
    </source>
</evidence>
<evidence type="ECO:0000313" key="1">
    <source>
        <dbReference type="EMBL" id="TYG40043.1"/>
    </source>
</evidence>
<keyword evidence="2" id="KW-1185">Reference proteome</keyword>
<protein>
    <submittedName>
        <fullName evidence="1">Uncharacterized protein</fullName>
    </submittedName>
</protein>
<dbReference type="AlphaFoldDB" id="A0A5D2A6A2"/>
<dbReference type="EMBL" id="CM017712">
    <property type="protein sequence ID" value="TYG40043.1"/>
    <property type="molecule type" value="Genomic_DNA"/>
</dbReference>
<proteinExistence type="predicted"/>
<accession>A0A5D2A6A2</accession>
<organism evidence="1 2">
    <name type="scientific">Gossypium darwinii</name>
    <name type="common">Darwin's cotton</name>
    <name type="synonym">Gossypium barbadense var. darwinii</name>
    <dbReference type="NCBI Taxonomy" id="34276"/>
    <lineage>
        <taxon>Eukaryota</taxon>
        <taxon>Viridiplantae</taxon>
        <taxon>Streptophyta</taxon>
        <taxon>Embryophyta</taxon>
        <taxon>Tracheophyta</taxon>
        <taxon>Spermatophyta</taxon>
        <taxon>Magnoliopsida</taxon>
        <taxon>eudicotyledons</taxon>
        <taxon>Gunneridae</taxon>
        <taxon>Pentapetalae</taxon>
        <taxon>rosids</taxon>
        <taxon>malvids</taxon>
        <taxon>Malvales</taxon>
        <taxon>Malvaceae</taxon>
        <taxon>Malvoideae</taxon>
        <taxon>Gossypium</taxon>
    </lineage>
</organism>
<gene>
    <name evidence="1" type="ORF">ES288_D12G061900v1</name>
</gene>